<dbReference type="AlphaFoldDB" id="A0A1Y3EWC1"/>
<dbReference type="PROSITE" id="PS51327">
    <property type="entry name" value="DICER_DSRBF"/>
    <property type="match status" value="1"/>
</dbReference>
<keyword evidence="2" id="KW-0694">RNA-binding</keyword>
<evidence type="ECO:0000256" key="2">
    <source>
        <dbReference type="PROSITE-ProRule" id="PRU00657"/>
    </source>
</evidence>
<dbReference type="GO" id="GO:0005634">
    <property type="term" value="C:nucleus"/>
    <property type="evidence" value="ECO:0007669"/>
    <property type="project" value="TreeGrafter"/>
</dbReference>
<protein>
    <submittedName>
        <fullName evidence="4">Double stranded RNA binding domain protein</fullName>
    </submittedName>
</protein>
<dbReference type="PANTHER" id="PTHR14950:SF37">
    <property type="entry name" value="ENDORIBONUCLEASE DICER"/>
    <property type="match status" value="1"/>
</dbReference>
<comment type="caution">
    <text evidence="4">The sequence shown here is derived from an EMBL/GenBank/DDBJ whole genome shotgun (WGS) entry which is preliminary data.</text>
</comment>
<feature type="non-terminal residue" evidence="4">
    <location>
        <position position="195"/>
    </location>
</feature>
<feature type="domain" description="Dicer dsRNA-binding fold" evidence="3">
    <location>
        <begin position="87"/>
        <end position="183"/>
    </location>
</feature>
<dbReference type="Proteomes" id="UP000243006">
    <property type="component" value="Unassembled WGS sequence"/>
</dbReference>
<dbReference type="EMBL" id="LVZM01000977">
    <property type="protein sequence ID" value="OUC49431.1"/>
    <property type="molecule type" value="Genomic_DNA"/>
</dbReference>
<sequence length="195" mass="22301">RARQKIAYYTILVQDRFLESFQEMLNSFVETEKFLKSYSGNNDQVDNCRKEVNLPNGDVDSLVEPYYTYFEENGLVKKAACLVLSSAHSVIKRYCNKLRKDRFADSSPKFSVQTILNKDLSISYVATVQLPTTSPLKKKIEGKPMQNAKLAEMAAAFETAKMLHAMSELNEFLVPSVTVRKEIELKEDEQFFSIS</sequence>
<dbReference type="GO" id="GO:0004525">
    <property type="term" value="F:ribonuclease III activity"/>
    <property type="evidence" value="ECO:0007669"/>
    <property type="project" value="TreeGrafter"/>
</dbReference>
<dbReference type="GO" id="GO:0005737">
    <property type="term" value="C:cytoplasm"/>
    <property type="evidence" value="ECO:0007669"/>
    <property type="project" value="TreeGrafter"/>
</dbReference>
<proteinExistence type="predicted"/>
<gene>
    <name evidence="4" type="ORF">D917_00974</name>
</gene>
<name>A0A1Y3EWC1_9BILA</name>
<evidence type="ECO:0000259" key="3">
    <source>
        <dbReference type="PROSITE" id="PS51327"/>
    </source>
</evidence>
<accession>A0A1Y3EWC1</accession>
<evidence type="ECO:0000313" key="4">
    <source>
        <dbReference type="EMBL" id="OUC49431.1"/>
    </source>
</evidence>
<dbReference type="PANTHER" id="PTHR14950">
    <property type="entry name" value="DICER-RELATED"/>
    <property type="match status" value="1"/>
</dbReference>
<evidence type="ECO:0000313" key="5">
    <source>
        <dbReference type="Proteomes" id="UP000243006"/>
    </source>
</evidence>
<reference evidence="4 5" key="1">
    <citation type="submission" date="2015-04" db="EMBL/GenBank/DDBJ databases">
        <title>Draft genome of the roundworm Trichinella nativa.</title>
        <authorList>
            <person name="Mitreva M."/>
        </authorList>
    </citation>
    <scope>NUCLEOTIDE SEQUENCE [LARGE SCALE GENOMIC DNA]</scope>
    <source>
        <strain evidence="4 5">ISS45</strain>
    </source>
</reference>
<organism evidence="4 5">
    <name type="scientific">Trichinella nativa</name>
    <dbReference type="NCBI Taxonomy" id="6335"/>
    <lineage>
        <taxon>Eukaryota</taxon>
        <taxon>Metazoa</taxon>
        <taxon>Ecdysozoa</taxon>
        <taxon>Nematoda</taxon>
        <taxon>Enoplea</taxon>
        <taxon>Dorylaimia</taxon>
        <taxon>Trichinellida</taxon>
        <taxon>Trichinellidae</taxon>
        <taxon>Trichinella</taxon>
    </lineage>
</organism>
<dbReference type="Pfam" id="PF03368">
    <property type="entry name" value="Dicer_dimer"/>
    <property type="match status" value="1"/>
</dbReference>
<dbReference type="Gene3D" id="3.30.160.380">
    <property type="entry name" value="Dicer dimerisation domain"/>
    <property type="match status" value="1"/>
</dbReference>
<dbReference type="GO" id="GO:0030422">
    <property type="term" value="P:siRNA processing"/>
    <property type="evidence" value="ECO:0007669"/>
    <property type="project" value="TreeGrafter"/>
</dbReference>
<evidence type="ECO:0000256" key="1">
    <source>
        <dbReference type="ARBA" id="ARBA00022801"/>
    </source>
</evidence>
<keyword evidence="1" id="KW-0378">Hydrolase</keyword>
<feature type="non-terminal residue" evidence="4">
    <location>
        <position position="1"/>
    </location>
</feature>
<dbReference type="InterPro" id="IPR038248">
    <property type="entry name" value="Dicer_dimer_sf"/>
</dbReference>
<dbReference type="GO" id="GO:0003723">
    <property type="term" value="F:RNA binding"/>
    <property type="evidence" value="ECO:0007669"/>
    <property type="project" value="UniProtKB-UniRule"/>
</dbReference>
<dbReference type="InterPro" id="IPR005034">
    <property type="entry name" value="Dicer_dimerisation"/>
</dbReference>